<evidence type="ECO:0000256" key="1">
    <source>
        <dbReference type="SAM" id="MobiDB-lite"/>
    </source>
</evidence>
<dbReference type="EMBL" id="MK977703">
    <property type="protein sequence ID" value="QDF19584.1"/>
    <property type="molecule type" value="Genomic_DNA"/>
</dbReference>
<feature type="region of interest" description="Disordered" evidence="1">
    <location>
        <begin position="1"/>
        <end position="21"/>
    </location>
</feature>
<gene>
    <name evidence="2" type="primary">75</name>
    <name evidence="2" type="ORF">SEA_KUMOTTA_75</name>
</gene>
<proteinExistence type="predicted"/>
<feature type="region of interest" description="Disordered" evidence="1">
    <location>
        <begin position="38"/>
        <end position="87"/>
    </location>
</feature>
<keyword evidence="2" id="KW-0255">Endonuclease</keyword>
<sequence length="87" mass="9628">MDSTTKRGYGASHQRERAKWEAKVQAGGIDCARCRQPIEPGSPWDLGHNDDRSGYFGPEHTKCNRGAGARNATAARVANQQTITRDW</sequence>
<dbReference type="GeneID" id="77925033"/>
<protein>
    <submittedName>
        <fullName evidence="2">HNH endonuclease</fullName>
    </submittedName>
</protein>
<name>A0A4Y6EVZ6_9CAUD</name>
<accession>A0A4Y6EVZ6</accession>
<feature type="compositionally biased region" description="Low complexity" evidence="1">
    <location>
        <begin position="64"/>
        <end position="87"/>
    </location>
</feature>
<dbReference type="KEGG" id="vg:77925033"/>
<keyword evidence="2" id="KW-0540">Nuclease</keyword>
<dbReference type="Proteomes" id="UP000316421">
    <property type="component" value="Segment"/>
</dbReference>
<evidence type="ECO:0000313" key="3">
    <source>
        <dbReference type="Proteomes" id="UP000316421"/>
    </source>
</evidence>
<evidence type="ECO:0000313" key="2">
    <source>
        <dbReference type="EMBL" id="QDF19584.1"/>
    </source>
</evidence>
<organism evidence="2 3">
    <name type="scientific">Arthrobacter phage Kumotta</name>
    <dbReference type="NCBI Taxonomy" id="2588498"/>
    <lineage>
        <taxon>Viruses</taxon>
        <taxon>Duplodnaviria</taxon>
        <taxon>Heunggongvirae</taxon>
        <taxon>Uroviricota</taxon>
        <taxon>Caudoviricetes</taxon>
        <taxon>Kumottavirus</taxon>
        <taxon>Kumottavirus kumotta</taxon>
    </lineage>
</organism>
<reference evidence="2 3" key="1">
    <citation type="submission" date="2019-05" db="EMBL/GenBank/DDBJ databases">
        <authorList>
            <person name="Randall S.G."/>
            <person name="Ball S.L."/>
            <person name="Breitenberger C.A."/>
            <person name="Daniels C.J."/>
            <person name="Garlena R.A."/>
            <person name="Russell D.A."/>
            <person name="Pope W.H."/>
            <person name="Jacobs-Sera D."/>
            <person name="Hatfull G.F."/>
        </authorList>
    </citation>
    <scope>NUCLEOTIDE SEQUENCE [LARGE SCALE GENOMIC DNA]</scope>
</reference>
<keyword evidence="3" id="KW-1185">Reference proteome</keyword>
<dbReference type="GO" id="GO:0004519">
    <property type="term" value="F:endonuclease activity"/>
    <property type="evidence" value="ECO:0007669"/>
    <property type="project" value="UniProtKB-KW"/>
</dbReference>
<keyword evidence="2" id="KW-0378">Hydrolase</keyword>
<dbReference type="RefSeq" id="YP_010649482.1">
    <property type="nucleotide sequence ID" value="NC_070768.1"/>
</dbReference>